<accession>A0A4R6YHG7</accession>
<dbReference type="Pfam" id="PF00196">
    <property type="entry name" value="GerE"/>
    <property type="match status" value="1"/>
</dbReference>
<dbReference type="AlphaFoldDB" id="A0A4R6YHG7"/>
<feature type="compositionally biased region" description="Polar residues" evidence="1">
    <location>
        <begin position="14"/>
        <end position="23"/>
    </location>
</feature>
<dbReference type="Proteomes" id="UP000294958">
    <property type="component" value="Unassembled WGS sequence"/>
</dbReference>
<dbReference type="PANTHER" id="PTHR45566:SF1">
    <property type="entry name" value="HTH-TYPE TRANSCRIPTIONAL REGULATOR YHJB-RELATED"/>
    <property type="match status" value="1"/>
</dbReference>
<dbReference type="SMART" id="SM00421">
    <property type="entry name" value="HTH_LUXR"/>
    <property type="match status" value="1"/>
</dbReference>
<dbReference type="PANTHER" id="PTHR45566">
    <property type="entry name" value="HTH-TYPE TRANSCRIPTIONAL REGULATOR YHJB-RELATED"/>
    <property type="match status" value="1"/>
</dbReference>
<sequence length="272" mass="29458">MSMGIASNGAKASISKTPINSPISPHGIHDPGNEPPGVAHELDQLDRTLVIIDSRALERECFAQSLIARGVGLEVFPVGRIEDYTARRDQVPPVCAILLNLGGRRVGDPQVGDEIRRLSAEFGKVPLILLADTDELPQILQALEYGVRGFIPTSVGIDVCIEAIGLAMAGGVFVPASSVMAMRRMVEAGSEARPLSGMFTLRQAEVVEALRRGKANKIIAYELNLRESTVKVHIRNIMRKLKATNRTEVAFKINHMFPGYTPVGGSHATHPR</sequence>
<protein>
    <submittedName>
        <fullName evidence="3">DNA-binding NarL/FixJ family response regulator</fullName>
    </submittedName>
</protein>
<dbReference type="InterPro" id="IPR016032">
    <property type="entry name" value="Sig_transdc_resp-reg_C-effctor"/>
</dbReference>
<feature type="region of interest" description="Disordered" evidence="1">
    <location>
        <begin position="1"/>
        <end position="39"/>
    </location>
</feature>
<dbReference type="GO" id="GO:0003677">
    <property type="term" value="F:DNA binding"/>
    <property type="evidence" value="ECO:0007669"/>
    <property type="project" value="UniProtKB-KW"/>
</dbReference>
<dbReference type="PROSITE" id="PS00622">
    <property type="entry name" value="HTH_LUXR_1"/>
    <property type="match status" value="1"/>
</dbReference>
<keyword evidence="4" id="KW-1185">Reference proteome</keyword>
<keyword evidence="3" id="KW-0238">DNA-binding</keyword>
<name>A0A4R6YHG7_9HYPH</name>
<dbReference type="SUPFAM" id="SSF52172">
    <property type="entry name" value="CheY-like"/>
    <property type="match status" value="1"/>
</dbReference>
<dbReference type="EMBL" id="SNZF01000006">
    <property type="protein sequence ID" value="TDR36191.1"/>
    <property type="molecule type" value="Genomic_DNA"/>
</dbReference>
<dbReference type="GO" id="GO:0006355">
    <property type="term" value="P:regulation of DNA-templated transcription"/>
    <property type="evidence" value="ECO:0007669"/>
    <property type="project" value="InterPro"/>
</dbReference>
<dbReference type="InterPro" id="IPR011006">
    <property type="entry name" value="CheY-like_superfamily"/>
</dbReference>
<dbReference type="InterPro" id="IPR000792">
    <property type="entry name" value="Tscrpt_reg_LuxR_C"/>
</dbReference>
<organism evidence="3 4">
    <name type="scientific">Aquamicrobium defluvii</name>
    <dbReference type="NCBI Taxonomy" id="69279"/>
    <lineage>
        <taxon>Bacteria</taxon>
        <taxon>Pseudomonadati</taxon>
        <taxon>Pseudomonadota</taxon>
        <taxon>Alphaproteobacteria</taxon>
        <taxon>Hyphomicrobiales</taxon>
        <taxon>Phyllobacteriaceae</taxon>
        <taxon>Aquamicrobium</taxon>
    </lineage>
</organism>
<dbReference type="InterPro" id="IPR051015">
    <property type="entry name" value="EvgA-like"/>
</dbReference>
<evidence type="ECO:0000259" key="2">
    <source>
        <dbReference type="PROSITE" id="PS50043"/>
    </source>
</evidence>
<dbReference type="SUPFAM" id="SSF46894">
    <property type="entry name" value="C-terminal effector domain of the bipartite response regulators"/>
    <property type="match status" value="1"/>
</dbReference>
<dbReference type="CDD" id="cd06170">
    <property type="entry name" value="LuxR_C_like"/>
    <property type="match status" value="1"/>
</dbReference>
<comment type="caution">
    <text evidence="3">The sequence shown here is derived from an EMBL/GenBank/DDBJ whole genome shotgun (WGS) entry which is preliminary data.</text>
</comment>
<proteinExistence type="predicted"/>
<dbReference type="PRINTS" id="PR00038">
    <property type="entry name" value="HTHLUXR"/>
</dbReference>
<gene>
    <name evidence="3" type="ORF">DES43_10690</name>
</gene>
<reference evidence="3 4" key="1">
    <citation type="submission" date="2019-03" db="EMBL/GenBank/DDBJ databases">
        <title>Genomic Encyclopedia of Type Strains, Phase IV (KMG-IV): sequencing the most valuable type-strain genomes for metagenomic binning, comparative biology and taxonomic classification.</title>
        <authorList>
            <person name="Goeker M."/>
        </authorList>
    </citation>
    <scope>NUCLEOTIDE SEQUENCE [LARGE SCALE GENOMIC DNA]</scope>
    <source>
        <strain evidence="3 4">DSM 11603</strain>
    </source>
</reference>
<dbReference type="PROSITE" id="PS50043">
    <property type="entry name" value="HTH_LUXR_2"/>
    <property type="match status" value="1"/>
</dbReference>
<evidence type="ECO:0000313" key="3">
    <source>
        <dbReference type="EMBL" id="TDR36191.1"/>
    </source>
</evidence>
<feature type="domain" description="HTH luxR-type" evidence="2">
    <location>
        <begin position="192"/>
        <end position="257"/>
    </location>
</feature>
<evidence type="ECO:0000313" key="4">
    <source>
        <dbReference type="Proteomes" id="UP000294958"/>
    </source>
</evidence>
<dbReference type="Gene3D" id="3.40.50.2300">
    <property type="match status" value="1"/>
</dbReference>
<evidence type="ECO:0000256" key="1">
    <source>
        <dbReference type="SAM" id="MobiDB-lite"/>
    </source>
</evidence>